<name>A0A368V8A6_MARNT</name>
<dbReference type="Proteomes" id="UP000252795">
    <property type="component" value="Unassembled WGS sequence"/>
</dbReference>
<organism evidence="3 4">
    <name type="scientific">Marinobacter nauticus</name>
    <name type="common">Marinobacter hydrocarbonoclasticus</name>
    <name type="synonym">Marinobacter aquaeolei</name>
    <dbReference type="NCBI Taxonomy" id="2743"/>
    <lineage>
        <taxon>Bacteria</taxon>
        <taxon>Pseudomonadati</taxon>
        <taxon>Pseudomonadota</taxon>
        <taxon>Gammaproteobacteria</taxon>
        <taxon>Pseudomonadales</taxon>
        <taxon>Marinobacteraceae</taxon>
        <taxon>Marinobacter</taxon>
    </lineage>
</organism>
<dbReference type="Proteomes" id="UP000253065">
    <property type="component" value="Unassembled WGS sequence"/>
</dbReference>
<protein>
    <submittedName>
        <fullName evidence="3">Uncharacterized protein</fullName>
    </submittedName>
</protein>
<sequence length="83" mass="9473">MILFTMFLGVFVLLAAIFSAQFRRFFIKHRLVAATAIALLVVVALVSPMAAKYFSVDACLDSGGRWNEFENKCEYEKKKKEVY</sequence>
<evidence type="ECO:0000313" key="3">
    <source>
        <dbReference type="EMBL" id="RCW36505.1"/>
    </source>
</evidence>
<dbReference type="AlphaFoldDB" id="A0A368V8A6"/>
<keyword evidence="1" id="KW-1133">Transmembrane helix</keyword>
<evidence type="ECO:0000313" key="2">
    <source>
        <dbReference type="EMBL" id="RBP75696.1"/>
    </source>
</evidence>
<proteinExistence type="predicted"/>
<evidence type="ECO:0000313" key="4">
    <source>
        <dbReference type="Proteomes" id="UP000252795"/>
    </source>
</evidence>
<accession>A0A368V8A6</accession>
<feature type="transmembrane region" description="Helical" evidence="1">
    <location>
        <begin position="29"/>
        <end position="46"/>
    </location>
</feature>
<evidence type="ECO:0000256" key="1">
    <source>
        <dbReference type="SAM" id="Phobius"/>
    </source>
</evidence>
<comment type="caution">
    <text evidence="3">The sequence shown here is derived from an EMBL/GenBank/DDBJ whole genome shotgun (WGS) entry which is preliminary data.</text>
</comment>
<dbReference type="EMBL" id="QPJB01000003">
    <property type="protein sequence ID" value="RCW36505.1"/>
    <property type="molecule type" value="Genomic_DNA"/>
</dbReference>
<keyword evidence="1" id="KW-0812">Transmembrane</keyword>
<dbReference type="EMBL" id="QNSA01000003">
    <property type="protein sequence ID" value="RBP75696.1"/>
    <property type="molecule type" value="Genomic_DNA"/>
</dbReference>
<evidence type="ECO:0000313" key="5">
    <source>
        <dbReference type="Proteomes" id="UP000253065"/>
    </source>
</evidence>
<keyword evidence="1" id="KW-0472">Membrane</keyword>
<reference evidence="3 4" key="1">
    <citation type="submission" date="2018-07" db="EMBL/GenBank/DDBJ databases">
        <title>Freshwater and sediment microbial communities from various areas in North America, analyzing microbe dynamics in response to fracking.</title>
        <authorList>
            <person name="Lamendella R."/>
        </authorList>
    </citation>
    <scope>NUCLEOTIDE SEQUENCE [LARGE SCALE GENOMIC DNA]</scope>
    <source>
        <strain evidence="3 4">114E</strain>
        <strain evidence="2 5">114E_o</strain>
    </source>
</reference>
<keyword evidence="5" id="KW-1185">Reference proteome</keyword>
<gene>
    <name evidence="3" type="ORF">DET51_103298</name>
    <name evidence="2" type="ORF">DET64_103298</name>
</gene>